<keyword evidence="2" id="KW-0328">Glycosyltransferase</keyword>
<dbReference type="AlphaFoldDB" id="A0A336MHM2"/>
<comment type="similarity">
    <text evidence="1">Belongs to the UDP-glycosyltransferase family.</text>
</comment>
<dbReference type="VEuPathDB" id="VectorBase:CSON014873"/>
<evidence type="ECO:0000256" key="2">
    <source>
        <dbReference type="ARBA" id="ARBA00022676"/>
    </source>
</evidence>
<organism evidence="6">
    <name type="scientific">Culicoides sonorensis</name>
    <name type="common">Biting midge</name>
    <dbReference type="NCBI Taxonomy" id="179676"/>
    <lineage>
        <taxon>Eukaryota</taxon>
        <taxon>Metazoa</taxon>
        <taxon>Ecdysozoa</taxon>
        <taxon>Arthropoda</taxon>
        <taxon>Hexapoda</taxon>
        <taxon>Insecta</taxon>
        <taxon>Pterygota</taxon>
        <taxon>Neoptera</taxon>
        <taxon>Endopterygota</taxon>
        <taxon>Diptera</taxon>
        <taxon>Nematocera</taxon>
        <taxon>Chironomoidea</taxon>
        <taxon>Ceratopogonidae</taxon>
        <taxon>Ceratopogoninae</taxon>
        <taxon>Culicoides</taxon>
        <taxon>Monoculicoides</taxon>
    </lineage>
</organism>
<keyword evidence="3" id="KW-0808">Transferase</keyword>
<dbReference type="Pfam" id="PF00201">
    <property type="entry name" value="UDPGT"/>
    <property type="match status" value="1"/>
</dbReference>
<keyword evidence="5" id="KW-0732">Signal</keyword>
<keyword evidence="4" id="KW-0472">Membrane</keyword>
<dbReference type="PANTHER" id="PTHR48043">
    <property type="entry name" value="EG:EG0003.4 PROTEIN-RELATED"/>
    <property type="match status" value="1"/>
</dbReference>
<dbReference type="InterPro" id="IPR002213">
    <property type="entry name" value="UDP_glucos_trans"/>
</dbReference>
<keyword evidence="4" id="KW-1133">Transmembrane helix</keyword>
<protein>
    <submittedName>
        <fullName evidence="6">CSON014873 protein</fullName>
    </submittedName>
</protein>
<evidence type="ECO:0000256" key="3">
    <source>
        <dbReference type="ARBA" id="ARBA00022679"/>
    </source>
</evidence>
<gene>
    <name evidence="6" type="primary">CSON014873</name>
</gene>
<proteinExistence type="inferred from homology"/>
<evidence type="ECO:0000313" key="6">
    <source>
        <dbReference type="EMBL" id="SSX27827.1"/>
    </source>
</evidence>
<keyword evidence="4" id="KW-0812">Transmembrane</keyword>
<accession>A0A336MHM2</accession>
<evidence type="ECO:0000256" key="1">
    <source>
        <dbReference type="ARBA" id="ARBA00009995"/>
    </source>
</evidence>
<evidence type="ECO:0000256" key="4">
    <source>
        <dbReference type="SAM" id="Phobius"/>
    </source>
</evidence>
<dbReference type="SUPFAM" id="SSF53756">
    <property type="entry name" value="UDP-Glycosyltransferase/glycogen phosphorylase"/>
    <property type="match status" value="1"/>
</dbReference>
<sequence length="519" mass="59498">MKRISYIFLILLSILGTSIDASRILCYFPNPSKSHVLLAIPICEEMAARGHSVVAVTTHKFGKETDHYKNIVIPQPGYSSEVQDMMKSGKEESLDFILKTSETFRRMNIDTIKSPEFQRIMNEEKFDLVFFINIFFNNVQLGIADHFNAPWIGLSPMGNILPIRQYLGAPSLPSSVPGMIISARGGMNFRDRIKNIIFNVIEYILTFYMDIVQKNEYEAIFPPNQYRGYEEMKKNNSLMFLNTHFSHSEMIRPLLPTEIEIEGIQIKTKPQPLTGALKKFLDESKDGAILWTFGSNVEISTTQPEKIDIMLNVLSKLKERVVLKWEIDDMSRLPKNVLAQKWLPQDAILAHSNVKLFIGHGGLGGLGEAKYHQVPLLGMPFFGDQNGNLAKIEKDGWGRSLKLYNVTEENFTEILNDMLTNQKYRDNVKRYSDNFRDTLAPALDTAVFWVEYALKHHGAPHLNYPGKDLNFFQRHSLDVIGFLAAILWILYKIIRISISFCCNRRGKGQEKRKTKKKIH</sequence>
<dbReference type="EMBL" id="UFQT01000883">
    <property type="protein sequence ID" value="SSX27827.1"/>
    <property type="molecule type" value="Genomic_DNA"/>
</dbReference>
<dbReference type="FunFam" id="3.40.50.2000:FF:000050">
    <property type="entry name" value="UDP-glucuronosyltransferase"/>
    <property type="match status" value="1"/>
</dbReference>
<dbReference type="Gene3D" id="3.40.50.2000">
    <property type="entry name" value="Glycogen Phosphorylase B"/>
    <property type="match status" value="2"/>
</dbReference>
<evidence type="ECO:0000256" key="5">
    <source>
        <dbReference type="SAM" id="SignalP"/>
    </source>
</evidence>
<name>A0A336MHM2_CULSO</name>
<feature type="chain" id="PRO_5016419823" evidence="5">
    <location>
        <begin position="22"/>
        <end position="519"/>
    </location>
</feature>
<dbReference type="OMA" id="VFCNSHG"/>
<feature type="signal peptide" evidence="5">
    <location>
        <begin position="1"/>
        <end position="21"/>
    </location>
</feature>
<dbReference type="GO" id="GO:0008194">
    <property type="term" value="F:UDP-glycosyltransferase activity"/>
    <property type="evidence" value="ECO:0007669"/>
    <property type="project" value="InterPro"/>
</dbReference>
<dbReference type="PANTHER" id="PTHR48043:SF159">
    <property type="entry name" value="EG:EG0003.4 PROTEIN-RELATED"/>
    <property type="match status" value="1"/>
</dbReference>
<reference evidence="6" key="1">
    <citation type="submission" date="2018-07" db="EMBL/GenBank/DDBJ databases">
        <authorList>
            <person name="Quirk P.G."/>
            <person name="Krulwich T.A."/>
        </authorList>
    </citation>
    <scope>NUCLEOTIDE SEQUENCE</scope>
</reference>
<dbReference type="InterPro" id="IPR050271">
    <property type="entry name" value="UDP-glycosyltransferase"/>
</dbReference>
<dbReference type="CDD" id="cd03784">
    <property type="entry name" value="GT1_Gtf-like"/>
    <property type="match status" value="1"/>
</dbReference>
<feature type="transmembrane region" description="Helical" evidence="4">
    <location>
        <begin position="479"/>
        <end position="502"/>
    </location>
</feature>